<organism evidence="1 2">
    <name type="scientific">Fusarium decemcellulare</name>
    <dbReference type="NCBI Taxonomy" id="57161"/>
    <lineage>
        <taxon>Eukaryota</taxon>
        <taxon>Fungi</taxon>
        <taxon>Dikarya</taxon>
        <taxon>Ascomycota</taxon>
        <taxon>Pezizomycotina</taxon>
        <taxon>Sordariomycetes</taxon>
        <taxon>Hypocreomycetidae</taxon>
        <taxon>Hypocreales</taxon>
        <taxon>Nectriaceae</taxon>
        <taxon>Fusarium</taxon>
        <taxon>Fusarium decemcellulare species complex</taxon>
    </lineage>
</organism>
<accession>A0ACC1S4C7</accession>
<gene>
    <name evidence="1" type="ORF">NM208_g8702</name>
</gene>
<keyword evidence="2" id="KW-1185">Reference proteome</keyword>
<comment type="caution">
    <text evidence="1">The sequence shown here is derived from an EMBL/GenBank/DDBJ whole genome shotgun (WGS) entry which is preliminary data.</text>
</comment>
<evidence type="ECO:0000313" key="2">
    <source>
        <dbReference type="Proteomes" id="UP001148629"/>
    </source>
</evidence>
<proteinExistence type="predicted"/>
<dbReference type="EMBL" id="JANRMS010001019">
    <property type="protein sequence ID" value="KAJ3531846.1"/>
    <property type="molecule type" value="Genomic_DNA"/>
</dbReference>
<reference evidence="1" key="1">
    <citation type="submission" date="2022-08" db="EMBL/GenBank/DDBJ databases">
        <title>Genome Sequence of Fusarium decemcellulare.</title>
        <authorList>
            <person name="Buettner E."/>
        </authorList>
    </citation>
    <scope>NUCLEOTIDE SEQUENCE</scope>
    <source>
        <strain evidence="1">Babe19</strain>
    </source>
</reference>
<evidence type="ECO:0000313" key="1">
    <source>
        <dbReference type="EMBL" id="KAJ3531846.1"/>
    </source>
</evidence>
<sequence>MSLQKSTASRTSWLPSRTRQEALIDIVIDPHFESKIYTSGSAVSGYVTLTSQSDVNFLGLDINFIGATSTHIHMLQYDSTPSSHTFLRLNMPIPEGALPGSRILEAGRSYHIPFAFVVPHQLSDTACKCPGEAVHERHIHLPPTIGSWEYSDLAAHAVRVEYAVRARLVLRQDISKKVKSIENHHPIRVLPHFPKRPPLYGNLESPTCRLSQKKMFRKNMLSRKLGHLEAVVTQPDPVVLSIDRLQASGSLVLVDLEFTPASGTAGPPEVYAKSASLEVYTHFSLHHIDYLPDQHNRPSSASDPVAPYWSSHKLTVEKPERPVWEQSSQSCSAKNPRRGSEVPEHGPVRATCSLSVGSCQGSQSDKSNETECATYKARLFLPFQLPSIRKRLFLPTFYSCLVCQTYEIKVVLAAGPFGTSLSLTMPCQIAVESCSPGPDTRLPGYVGA</sequence>
<protein>
    <submittedName>
        <fullName evidence="1">Uncharacterized protein</fullName>
    </submittedName>
</protein>
<dbReference type="Proteomes" id="UP001148629">
    <property type="component" value="Unassembled WGS sequence"/>
</dbReference>
<name>A0ACC1S4C7_9HYPO</name>